<dbReference type="PATRIC" id="fig|457404.5.peg.2438"/>
<dbReference type="AlphaFoldDB" id="S2L1H4"/>
<dbReference type="RefSeq" id="WP_016361873.1">
    <property type="nucleotide sequence ID" value="NZ_KE161009.1"/>
</dbReference>
<dbReference type="HOGENOM" id="CLU_045095_0_0_0"/>
<reference evidence="1 2" key="1">
    <citation type="submission" date="2012-07" db="EMBL/GenBank/DDBJ databases">
        <title>The Genome Sequence of Fusobacterium ulcerans 12_1B.</title>
        <authorList>
            <consortium name="The Broad Institute Genome Sequencing Platform"/>
            <person name="Earl A."/>
            <person name="Ward D."/>
            <person name="Feldgarden M."/>
            <person name="Gevers D."/>
            <person name="Strauss J."/>
            <person name="Ambrose C.E."/>
            <person name="Allen-Vercoe E."/>
            <person name="Walker B."/>
            <person name="Young S.K."/>
            <person name="Zeng Q."/>
            <person name="Gargeya S."/>
            <person name="Fitzgerald M."/>
            <person name="Haas B."/>
            <person name="Abouelleil A."/>
            <person name="Alvarado L."/>
            <person name="Arachchi H.M."/>
            <person name="Berlin A.M."/>
            <person name="Chapman S.B."/>
            <person name="Goldberg J."/>
            <person name="Griggs A."/>
            <person name="Gujja S."/>
            <person name="Hansen M."/>
            <person name="Howarth C."/>
            <person name="Imamovic A."/>
            <person name="Larimer J."/>
            <person name="McCowen C."/>
            <person name="Montmayeur A."/>
            <person name="Murphy C."/>
            <person name="Neiman D."/>
            <person name="Pearson M."/>
            <person name="Priest M."/>
            <person name="Roberts A."/>
            <person name="Saif S."/>
            <person name="Shea T."/>
            <person name="Sisk P."/>
            <person name="Sykes S."/>
            <person name="Wortman J."/>
            <person name="Nusbaum C."/>
            <person name="Birren B."/>
        </authorList>
    </citation>
    <scope>NUCLEOTIDE SEQUENCE [LARGE SCALE GENOMIC DNA]</scope>
    <source>
        <strain evidence="1 2">12_1B</strain>
    </source>
</reference>
<organism evidence="1 2">
    <name type="scientific">Fusobacterium ulcerans 12-1B</name>
    <dbReference type="NCBI Taxonomy" id="457404"/>
    <lineage>
        <taxon>Bacteria</taxon>
        <taxon>Fusobacteriati</taxon>
        <taxon>Fusobacteriota</taxon>
        <taxon>Fusobacteriia</taxon>
        <taxon>Fusobacteriales</taxon>
        <taxon>Fusobacteriaceae</taxon>
        <taxon>Fusobacterium</taxon>
    </lineage>
</organism>
<evidence type="ECO:0000313" key="1">
    <source>
        <dbReference type="EMBL" id="EPC09050.1"/>
    </source>
</evidence>
<sequence length="470" mass="51974">MSFKHGITGIETPTSVVAVVAQGLTPTYVGTAPINMGNTKNVNEPILCYSYQEAVENFGFVKDFKNYTLCEAIDAHFSKFGIGPIVLINVLDPAIHKEKVETKSINLKANKTYVIEEIGVLKDTVKITSEIDVVKEFNDEGYLVLAPTADGEPAASITVGYEKLKPTDITKNEIVGGIDTDSGKKKGLECISTVFPKYRLIPNPILAPKYSTDSVVAAVMETKASLVNGHFQSIALVDIDTKTVKKYSDVPKTKNDNNLISTFLDVYYPKVALGDNQYHLSTQTACVMQLLANESEDVPYRSPSNQSIKADRACLEDGTDVLLGIDEANYMNGEGVNTVINWIGGWKVWGNRTSCFPSNTDPKDAFIASRMMFNYLNNALVLTFWQKVDNATNKNLIKTITDTINIWLNGLMASGYIVGGRVEFRSEDNPMTSLIAGKIKFKIYYTPVLPAEEICFDKEIDLNYYNTLFQ</sequence>
<dbReference type="PANTHER" id="PTHR35861">
    <property type="match status" value="1"/>
</dbReference>
<evidence type="ECO:0008006" key="3">
    <source>
        <dbReference type="Google" id="ProtNLM"/>
    </source>
</evidence>
<name>S2L1H4_9FUSO</name>
<evidence type="ECO:0000313" key="2">
    <source>
        <dbReference type="Proteomes" id="UP000003233"/>
    </source>
</evidence>
<protein>
    <recommendedName>
        <fullName evidence="3">Phage tail sheath protein</fullName>
    </recommendedName>
</protein>
<dbReference type="InterPro" id="IPR052042">
    <property type="entry name" value="Tail_sheath_structural"/>
</dbReference>
<dbReference type="PANTHER" id="PTHR35861:SF2">
    <property type="entry name" value="FELS-2 PROPHAGE PROTEIN"/>
    <property type="match status" value="1"/>
</dbReference>
<accession>S2L1H4</accession>
<comment type="caution">
    <text evidence="1">The sequence shown here is derived from an EMBL/GenBank/DDBJ whole genome shotgun (WGS) entry which is preliminary data.</text>
</comment>
<gene>
    <name evidence="1" type="ORF">HMPREF0402_04228</name>
</gene>
<dbReference type="EMBL" id="AGWJ02000022">
    <property type="protein sequence ID" value="EPC09050.1"/>
    <property type="molecule type" value="Genomic_DNA"/>
</dbReference>
<dbReference type="Proteomes" id="UP000003233">
    <property type="component" value="Unassembled WGS sequence"/>
</dbReference>
<keyword evidence="2" id="KW-1185">Reference proteome</keyword>
<proteinExistence type="predicted"/>